<dbReference type="GO" id="GO:0003684">
    <property type="term" value="F:damaged DNA binding"/>
    <property type="evidence" value="ECO:0007669"/>
    <property type="project" value="InterPro"/>
</dbReference>
<keyword evidence="12" id="KW-0456">Lyase</keyword>
<dbReference type="NCBIfam" id="TIGR00577">
    <property type="entry name" value="fpg"/>
    <property type="match status" value="1"/>
</dbReference>
<dbReference type="Pfam" id="PF01149">
    <property type="entry name" value="Fapy_DNA_glyco"/>
    <property type="match status" value="1"/>
</dbReference>
<evidence type="ECO:0000256" key="3">
    <source>
        <dbReference type="ARBA" id="ARBA00009409"/>
    </source>
</evidence>
<keyword evidence="9" id="KW-0862">Zinc</keyword>
<comment type="caution">
    <text evidence="19">The sequence shown here is derived from an EMBL/GenBank/DDBJ whole genome shotgun (WGS) entry which is preliminary data.</text>
</comment>
<evidence type="ECO:0000256" key="10">
    <source>
        <dbReference type="ARBA" id="ARBA00023125"/>
    </source>
</evidence>
<dbReference type="NCBIfam" id="NF002211">
    <property type="entry name" value="PRK01103.1"/>
    <property type="match status" value="1"/>
</dbReference>
<evidence type="ECO:0000256" key="4">
    <source>
        <dbReference type="ARBA" id="ARBA00011245"/>
    </source>
</evidence>
<reference evidence="20 22" key="1">
    <citation type="submission" date="2014-04" db="EMBL/GenBank/DDBJ databases">
        <title>Genome study of Napier grass stunt phytoplasma.</title>
        <authorList>
            <person name="Kawicha P."/>
            <person name="Dickinson M."/>
            <person name="Hodgetts J."/>
        </authorList>
    </citation>
    <scope>NUCLEOTIDE SEQUENCE [LARGE SCALE GENOMIC DNA]</scope>
    <source>
        <strain evidence="20 22">NGS-S10</strain>
    </source>
</reference>
<dbReference type="SUPFAM" id="SSF81624">
    <property type="entry name" value="N-terminal domain of MutM-like DNA repair proteins"/>
    <property type="match status" value="1"/>
</dbReference>
<dbReference type="PROSITE" id="PS51066">
    <property type="entry name" value="ZF_FPG_2"/>
    <property type="match status" value="1"/>
</dbReference>
<protein>
    <submittedName>
        <fullName evidence="19">Formamidopyrimidine-DNA glycosylase</fullName>
        <ecNumber evidence="19">3.2.2.23</ecNumber>
    </submittedName>
</protein>
<keyword evidence="14 19" id="KW-0326">Glycosidase</keyword>
<dbReference type="FunFam" id="1.10.8.50:FF:000003">
    <property type="entry name" value="Formamidopyrimidine-DNA glycosylase"/>
    <property type="match status" value="1"/>
</dbReference>
<dbReference type="EMBL" id="JHUK01000006">
    <property type="protein sequence ID" value="RAM57659.1"/>
    <property type="molecule type" value="Genomic_DNA"/>
</dbReference>
<keyword evidence="13" id="KW-0511">Multifunctional enzyme</keyword>
<evidence type="ECO:0000256" key="5">
    <source>
        <dbReference type="ARBA" id="ARBA00022723"/>
    </source>
</evidence>
<gene>
    <name evidence="19" type="primary">mutM</name>
    <name evidence="19" type="ORF">AXA84_0435</name>
    <name evidence="20" type="ORF">DH96_02275</name>
</gene>
<dbReference type="GO" id="GO:0008270">
    <property type="term" value="F:zinc ion binding"/>
    <property type="evidence" value="ECO:0007669"/>
    <property type="project" value="UniProtKB-KW"/>
</dbReference>
<name>A0A139JQ11_9MOLU</name>
<dbReference type="Proteomes" id="UP000249343">
    <property type="component" value="Unassembled WGS sequence"/>
</dbReference>
<dbReference type="SMART" id="SM01232">
    <property type="entry name" value="H2TH"/>
    <property type="match status" value="1"/>
</dbReference>
<dbReference type="PROSITE" id="PS51068">
    <property type="entry name" value="FPG_CAT"/>
    <property type="match status" value="1"/>
</dbReference>
<evidence type="ECO:0000256" key="13">
    <source>
        <dbReference type="ARBA" id="ARBA00023268"/>
    </source>
</evidence>
<dbReference type="SMART" id="SM00898">
    <property type="entry name" value="Fapy_DNA_glyco"/>
    <property type="match status" value="1"/>
</dbReference>
<comment type="subunit">
    <text evidence="4">Monomer.</text>
</comment>
<keyword evidence="11" id="KW-0234">DNA repair</keyword>
<feature type="domain" description="FPG-type" evidence="17">
    <location>
        <begin position="238"/>
        <end position="272"/>
    </location>
</feature>
<keyword evidence="5" id="KW-0479">Metal-binding</keyword>
<evidence type="ECO:0000256" key="12">
    <source>
        <dbReference type="ARBA" id="ARBA00023239"/>
    </source>
</evidence>
<dbReference type="InterPro" id="IPR035937">
    <property type="entry name" value="FPG_N"/>
</dbReference>
<keyword evidence="8 19" id="KW-0378">Hydrolase</keyword>
<dbReference type="InterPro" id="IPR020629">
    <property type="entry name" value="FPG_Glyclase"/>
</dbReference>
<dbReference type="CDD" id="cd08966">
    <property type="entry name" value="EcFpg-like_N"/>
    <property type="match status" value="1"/>
</dbReference>
<keyword evidence="10" id="KW-0238">DNA-binding</keyword>
<dbReference type="InterPro" id="IPR010979">
    <property type="entry name" value="Ribosomal_uS13-like_H2TH"/>
</dbReference>
<evidence type="ECO:0000256" key="16">
    <source>
        <dbReference type="PROSITE-ProRule" id="PRU00391"/>
    </source>
</evidence>
<evidence type="ECO:0000256" key="2">
    <source>
        <dbReference type="ARBA" id="ARBA00001947"/>
    </source>
</evidence>
<keyword evidence="7 16" id="KW-0863">Zinc-finger</keyword>
<dbReference type="AlphaFoldDB" id="A0A139JQ11"/>
<dbReference type="SUPFAM" id="SSF57716">
    <property type="entry name" value="Glucocorticoid receptor-like (DNA-binding domain)"/>
    <property type="match status" value="1"/>
</dbReference>
<dbReference type="Proteomes" id="UP000070069">
    <property type="component" value="Unassembled WGS sequence"/>
</dbReference>
<dbReference type="Gene3D" id="1.10.8.50">
    <property type="match status" value="1"/>
</dbReference>
<evidence type="ECO:0000256" key="9">
    <source>
        <dbReference type="ARBA" id="ARBA00022833"/>
    </source>
</evidence>
<dbReference type="EMBL" id="LTBM01000021">
    <property type="protein sequence ID" value="KXT29055.1"/>
    <property type="molecule type" value="Genomic_DNA"/>
</dbReference>
<dbReference type="GO" id="GO:0034039">
    <property type="term" value="F:8-oxo-7,8-dihydroguanine DNA N-glycosylase activity"/>
    <property type="evidence" value="ECO:0007669"/>
    <property type="project" value="TreeGrafter"/>
</dbReference>
<dbReference type="GO" id="GO:0003690">
    <property type="term" value="F:double-stranded DNA binding"/>
    <property type="evidence" value="ECO:0007669"/>
    <property type="project" value="UniProtKB-ARBA"/>
</dbReference>
<dbReference type="GO" id="GO:0006284">
    <property type="term" value="P:base-excision repair"/>
    <property type="evidence" value="ECO:0007669"/>
    <property type="project" value="InterPro"/>
</dbReference>
<evidence type="ECO:0000256" key="1">
    <source>
        <dbReference type="ARBA" id="ARBA00001668"/>
    </source>
</evidence>
<comment type="cofactor">
    <cofactor evidence="2">
        <name>Zn(2+)</name>
        <dbReference type="ChEBI" id="CHEBI:29105"/>
    </cofactor>
</comment>
<sequence length="273" mass="32226">MPELPEVEVTIRYLRKYLINKKIIDVNVFYEPIIKNVNLFRKICFQFFLDIKRKGKFLLFFLSGEIVLIGHLRMEGKFRIHNGVNQKIMKDDKHEHFRIFLNNNLVLRYYDFRKFGRFIVYNKKNYLIQSSLNKIAPDPFSITTEFFFNHLKKSNIAIKKILLNQRIISGIGNIYANEILFLSKIHPETRSSSLSFDQTKLIIQKAKKIFKESIKLGGSSISTFEAAGKKGSFQEKLLVYRKDKTQCCFCYNLIQKKKIDGRSSYFCLQCQKL</sequence>
<evidence type="ECO:0000313" key="19">
    <source>
        <dbReference type="EMBL" id="KXT29055.1"/>
    </source>
</evidence>
<evidence type="ECO:0000313" key="20">
    <source>
        <dbReference type="EMBL" id="RAM57659.1"/>
    </source>
</evidence>
<dbReference type="Pfam" id="PF06831">
    <property type="entry name" value="H2TH"/>
    <property type="match status" value="1"/>
</dbReference>
<dbReference type="RefSeq" id="WP_066540726.1">
    <property type="nucleotide sequence ID" value="NZ_JHUK01000006.1"/>
</dbReference>
<evidence type="ECO:0000256" key="8">
    <source>
        <dbReference type="ARBA" id="ARBA00022801"/>
    </source>
</evidence>
<dbReference type="InterPro" id="IPR015886">
    <property type="entry name" value="H2TH_FPG"/>
</dbReference>
<dbReference type="SUPFAM" id="SSF46946">
    <property type="entry name" value="S13-like H2TH domain"/>
    <property type="match status" value="1"/>
</dbReference>
<dbReference type="OrthoDB" id="9800855at2"/>
<evidence type="ECO:0000259" key="17">
    <source>
        <dbReference type="PROSITE" id="PS51066"/>
    </source>
</evidence>
<accession>A0A139JQ11</accession>
<proteinExistence type="inferred from homology"/>
<evidence type="ECO:0000313" key="22">
    <source>
        <dbReference type="Proteomes" id="UP000249343"/>
    </source>
</evidence>
<dbReference type="PANTHER" id="PTHR22993:SF9">
    <property type="entry name" value="FORMAMIDOPYRIMIDINE-DNA GLYCOSYLASE"/>
    <property type="match status" value="1"/>
</dbReference>
<organism evidence="19 21">
    <name type="scientific">Candidatus Phytoplasma oryzae</name>
    <dbReference type="NCBI Taxonomy" id="203274"/>
    <lineage>
        <taxon>Bacteria</taxon>
        <taxon>Bacillati</taxon>
        <taxon>Mycoplasmatota</taxon>
        <taxon>Mollicutes</taxon>
        <taxon>Acholeplasmatales</taxon>
        <taxon>Acholeplasmataceae</taxon>
        <taxon>Candidatus Phytoplasma</taxon>
        <taxon>16SrXI (Rice yellow dwarf group)</taxon>
    </lineage>
</organism>
<comment type="catalytic activity">
    <reaction evidence="15">
        <text>2'-deoxyribonucleotide-(2'-deoxyribose 5'-phosphate)-2'-deoxyribonucleotide-DNA = a 3'-end 2'-deoxyribonucleotide-(2,3-dehydro-2,3-deoxyribose 5'-phosphate)-DNA + a 5'-end 5'-phospho-2'-deoxyribonucleoside-DNA + H(+)</text>
        <dbReference type="Rhea" id="RHEA:66592"/>
        <dbReference type="Rhea" id="RHEA-COMP:13180"/>
        <dbReference type="Rhea" id="RHEA-COMP:16897"/>
        <dbReference type="Rhea" id="RHEA-COMP:17067"/>
        <dbReference type="ChEBI" id="CHEBI:15378"/>
        <dbReference type="ChEBI" id="CHEBI:136412"/>
        <dbReference type="ChEBI" id="CHEBI:157695"/>
        <dbReference type="ChEBI" id="CHEBI:167181"/>
        <dbReference type="EC" id="4.2.99.18"/>
    </reaction>
</comment>
<evidence type="ECO:0000256" key="11">
    <source>
        <dbReference type="ARBA" id="ARBA00023204"/>
    </source>
</evidence>
<keyword evidence="6" id="KW-0227">DNA damage</keyword>
<evidence type="ECO:0000259" key="18">
    <source>
        <dbReference type="PROSITE" id="PS51068"/>
    </source>
</evidence>
<evidence type="ECO:0000256" key="15">
    <source>
        <dbReference type="ARBA" id="ARBA00044632"/>
    </source>
</evidence>
<evidence type="ECO:0000256" key="14">
    <source>
        <dbReference type="ARBA" id="ARBA00023295"/>
    </source>
</evidence>
<reference evidence="19 21" key="2">
    <citation type="submission" date="2016-02" db="EMBL/GenBank/DDBJ databases">
        <title>A draft genome sequence of Candidatus Phytoplasma oryzae strain Mbita1, the causative agent of Napier Grass stunt disease in Kenya.</title>
        <authorList>
            <person name="Fischer A."/>
            <person name="Santa-Cruz I."/>
            <person name="Wambua L."/>
            <person name="Olds C."/>
            <person name="Midega C."/>
            <person name="Dickinson M."/>
            <person name="Kawicha P."/>
            <person name="Khan Z."/>
            <person name="Masiga D."/>
            <person name="Jores J."/>
            <person name="Bernd S."/>
        </authorList>
    </citation>
    <scope>NUCLEOTIDE SEQUENCE [LARGE SCALE GENOMIC DNA]</scope>
    <source>
        <strain evidence="19">Mbita1</strain>
    </source>
</reference>
<comment type="similarity">
    <text evidence="3">Belongs to the FPG family.</text>
</comment>
<evidence type="ECO:0000256" key="6">
    <source>
        <dbReference type="ARBA" id="ARBA00022763"/>
    </source>
</evidence>
<dbReference type="PANTHER" id="PTHR22993">
    <property type="entry name" value="FORMAMIDOPYRIMIDINE-DNA GLYCOSYLASE"/>
    <property type="match status" value="1"/>
</dbReference>
<evidence type="ECO:0000256" key="7">
    <source>
        <dbReference type="ARBA" id="ARBA00022771"/>
    </source>
</evidence>
<dbReference type="GO" id="GO:0140078">
    <property type="term" value="F:class I DNA-(apurinic or apyrimidinic site) endonuclease activity"/>
    <property type="evidence" value="ECO:0007669"/>
    <property type="project" value="UniProtKB-EC"/>
</dbReference>
<dbReference type="InterPro" id="IPR012319">
    <property type="entry name" value="FPG_cat"/>
</dbReference>
<keyword evidence="22" id="KW-1185">Reference proteome</keyword>
<feature type="domain" description="Formamidopyrimidine-DNA glycosylase catalytic" evidence="18">
    <location>
        <begin position="2"/>
        <end position="116"/>
    </location>
</feature>
<dbReference type="Gene3D" id="3.20.190.10">
    <property type="entry name" value="MutM-like, N-terminal"/>
    <property type="match status" value="1"/>
</dbReference>
<evidence type="ECO:0000313" key="21">
    <source>
        <dbReference type="Proteomes" id="UP000070069"/>
    </source>
</evidence>
<dbReference type="EC" id="3.2.2.23" evidence="19"/>
<comment type="catalytic activity">
    <reaction evidence="1">
        <text>Hydrolysis of DNA containing ring-opened 7-methylguanine residues, releasing 2,6-diamino-4-hydroxy-5-(N-methyl)formamidopyrimidine.</text>
        <dbReference type="EC" id="3.2.2.23"/>
    </reaction>
</comment>
<dbReference type="PATRIC" id="fig|203274.3.peg.283"/>
<dbReference type="InterPro" id="IPR000214">
    <property type="entry name" value="Znf_DNA_glyclase/AP_lyase"/>
</dbReference>